<comment type="caution">
    <text evidence="3">The sequence shown here is derived from an EMBL/GenBank/DDBJ whole genome shotgun (WGS) entry which is preliminary data.</text>
</comment>
<name>A0A828PB21_ECOLX</name>
<dbReference type="RefSeq" id="WP_001764658.1">
    <property type="nucleotide sequence ID" value="NZ_CANUGX010000017.1"/>
</dbReference>
<evidence type="ECO:0000313" key="3">
    <source>
        <dbReference type="EMBL" id="EFM8155465.1"/>
    </source>
</evidence>
<dbReference type="AlphaFoldDB" id="A0A828PB21"/>
<dbReference type="Proteomes" id="UP000555763">
    <property type="component" value="Unassembled WGS sequence"/>
</dbReference>
<sequence>MSQQVKYYGYTGDLVLQDTDLLELNYFSEIKKICIDESIGLIVNLESPFIYKEFITIKDKVCLGANQRNVDKLHYLSPKLINLSNNHINDFGNDGVQLTLKVLLNNNFNSFGVGKRGDIKIIDNTADNLINMAFTLRSSDQSGSLLFATDQVYGPSDLDLELISEVKKNNATKNLVVSVHWGTEDISIPDRETRIIARKIIDAGADLVIGHHPHIVQPLEIYKEKMIFYSVGNFYFPDIKYSFRNKIVEKKTMKHQLIGIVPVFDFSDTVRLVKIYEIRNNDQKQIVRIIKPKKLIKSKIYYSFFPILYKKNESMRLAKYYSQRLVEKITSCFH</sequence>
<gene>
    <name evidence="3" type="ORF">A5U30_003116</name>
</gene>
<protein>
    <submittedName>
        <fullName evidence="3">CapA family protein</fullName>
    </submittedName>
</protein>
<accession>A0A828PB21</accession>
<dbReference type="SUPFAM" id="SSF56300">
    <property type="entry name" value="Metallo-dependent phosphatases"/>
    <property type="match status" value="1"/>
</dbReference>
<dbReference type="Pfam" id="PF09587">
    <property type="entry name" value="PGA_cap"/>
    <property type="match status" value="1"/>
</dbReference>
<organism evidence="3 4">
    <name type="scientific">Escherichia coli</name>
    <dbReference type="NCBI Taxonomy" id="562"/>
    <lineage>
        <taxon>Bacteria</taxon>
        <taxon>Pseudomonadati</taxon>
        <taxon>Pseudomonadota</taxon>
        <taxon>Gammaproteobacteria</taxon>
        <taxon>Enterobacterales</taxon>
        <taxon>Enterobacteriaceae</taxon>
        <taxon>Escherichia</taxon>
    </lineage>
</organism>
<dbReference type="PANTHER" id="PTHR33393">
    <property type="entry name" value="POLYGLUTAMINE SYNTHESIS ACCESSORY PROTEIN RV0574C-RELATED"/>
    <property type="match status" value="1"/>
</dbReference>
<dbReference type="CDD" id="cd07381">
    <property type="entry name" value="MPP_CapA"/>
    <property type="match status" value="1"/>
</dbReference>
<evidence type="ECO:0000313" key="4">
    <source>
        <dbReference type="Proteomes" id="UP000555763"/>
    </source>
</evidence>
<comment type="similarity">
    <text evidence="1">Belongs to the CapA family.</text>
</comment>
<evidence type="ECO:0000259" key="2">
    <source>
        <dbReference type="SMART" id="SM00854"/>
    </source>
</evidence>
<dbReference type="InterPro" id="IPR019079">
    <property type="entry name" value="Capsule_synth_CapA"/>
</dbReference>
<dbReference type="PANTHER" id="PTHR33393:SF13">
    <property type="entry name" value="PGA BIOSYNTHESIS PROTEIN CAPA"/>
    <property type="match status" value="1"/>
</dbReference>
<dbReference type="InterPro" id="IPR029052">
    <property type="entry name" value="Metallo-depent_PP-like"/>
</dbReference>
<reference evidence="3 4" key="1">
    <citation type="submission" date="2020-02" db="EMBL/GenBank/DDBJ databases">
        <authorList>
            <consortium name="PulseNet: The National Subtyping Network for Foodborne Disease Surveillance"/>
            <person name="Tarr C.L."/>
            <person name="Trees E."/>
            <person name="Katz L.S."/>
            <person name="Carleton-Romer H.A."/>
            <person name="Stroika S."/>
            <person name="Kucerova Z."/>
            <person name="Roache K.F."/>
            <person name="Sabol A.L."/>
            <person name="Besser J."/>
            <person name="Gerner-Smidt P."/>
        </authorList>
    </citation>
    <scope>NUCLEOTIDE SEQUENCE [LARGE SCALE GENOMIC DNA]</scope>
    <source>
        <strain evidence="3 4">PNUSAE002719</strain>
    </source>
</reference>
<dbReference type="Gene3D" id="3.60.21.10">
    <property type="match status" value="1"/>
</dbReference>
<dbReference type="InterPro" id="IPR052169">
    <property type="entry name" value="CW_Biosynth-Accessory"/>
</dbReference>
<dbReference type="EMBL" id="AATLZG010000021">
    <property type="protein sequence ID" value="EFM8155465.1"/>
    <property type="molecule type" value="Genomic_DNA"/>
</dbReference>
<feature type="domain" description="Capsule synthesis protein CapA" evidence="2">
    <location>
        <begin position="7"/>
        <end position="238"/>
    </location>
</feature>
<evidence type="ECO:0000256" key="1">
    <source>
        <dbReference type="ARBA" id="ARBA00005662"/>
    </source>
</evidence>
<dbReference type="SMART" id="SM00854">
    <property type="entry name" value="PGA_cap"/>
    <property type="match status" value="1"/>
</dbReference>
<proteinExistence type="inferred from homology"/>